<dbReference type="GO" id="GO:0006508">
    <property type="term" value="P:proteolysis"/>
    <property type="evidence" value="ECO:0007669"/>
    <property type="project" value="UniProtKB-KW"/>
</dbReference>
<keyword evidence="9" id="KW-0645">Protease</keyword>
<dbReference type="PANTHER" id="PTHR43066">
    <property type="entry name" value="RHOMBOID-RELATED PROTEIN"/>
    <property type="match status" value="1"/>
</dbReference>
<dbReference type="Pfam" id="PF20216">
    <property type="entry name" value="DUF6576"/>
    <property type="match status" value="1"/>
</dbReference>
<dbReference type="InterPro" id="IPR022764">
    <property type="entry name" value="Peptidase_S54_rhomboid_dom"/>
</dbReference>
<dbReference type="PANTHER" id="PTHR43066:SF11">
    <property type="entry name" value="PEPTIDASE S54 RHOMBOID DOMAIN-CONTAINING PROTEIN"/>
    <property type="match status" value="1"/>
</dbReference>
<dbReference type="AlphaFoldDB" id="A0A1M6UWW1"/>
<evidence type="ECO:0000313" key="10">
    <source>
        <dbReference type="Proteomes" id="UP000184474"/>
    </source>
</evidence>
<dbReference type="Pfam" id="PF01694">
    <property type="entry name" value="Rhomboid"/>
    <property type="match status" value="1"/>
</dbReference>
<protein>
    <submittedName>
        <fullName evidence="9">Membrane associated serine protease, rhomboid family</fullName>
    </submittedName>
</protein>
<keyword evidence="9" id="KW-0378">Hydrolase</keyword>
<dbReference type="GO" id="GO:0004252">
    <property type="term" value="F:serine-type endopeptidase activity"/>
    <property type="evidence" value="ECO:0007669"/>
    <property type="project" value="InterPro"/>
</dbReference>
<dbReference type="STRING" id="156994.SAMN04488028_10822"/>
<feature type="domain" description="DUF6576" evidence="8">
    <location>
        <begin position="273"/>
        <end position="306"/>
    </location>
</feature>
<evidence type="ECO:0000313" key="9">
    <source>
        <dbReference type="EMBL" id="SHK73526.1"/>
    </source>
</evidence>
<evidence type="ECO:0000256" key="4">
    <source>
        <dbReference type="ARBA" id="ARBA00023136"/>
    </source>
</evidence>
<feature type="transmembrane region" description="Helical" evidence="6">
    <location>
        <begin position="179"/>
        <end position="203"/>
    </location>
</feature>
<evidence type="ECO:0000256" key="1">
    <source>
        <dbReference type="ARBA" id="ARBA00004141"/>
    </source>
</evidence>
<feature type="transmembrane region" description="Helical" evidence="6">
    <location>
        <begin position="110"/>
        <end position="132"/>
    </location>
</feature>
<feature type="transmembrane region" description="Helical" evidence="6">
    <location>
        <begin position="76"/>
        <end position="98"/>
    </location>
</feature>
<evidence type="ECO:0000256" key="6">
    <source>
        <dbReference type="SAM" id="Phobius"/>
    </source>
</evidence>
<feature type="domain" description="Peptidase S54 rhomboid" evidence="7">
    <location>
        <begin position="68"/>
        <end position="214"/>
    </location>
</feature>
<keyword evidence="4 6" id="KW-0472">Membrane</keyword>
<keyword evidence="3 6" id="KW-1133">Transmembrane helix</keyword>
<keyword evidence="10" id="KW-1185">Reference proteome</keyword>
<feature type="transmembrane region" description="Helical" evidence="6">
    <location>
        <begin position="51"/>
        <end position="70"/>
    </location>
</feature>
<dbReference type="EMBL" id="FRAA01000008">
    <property type="protein sequence ID" value="SHK73526.1"/>
    <property type="molecule type" value="Genomic_DNA"/>
</dbReference>
<dbReference type="Gene3D" id="1.20.1540.10">
    <property type="entry name" value="Rhomboid-like"/>
    <property type="match status" value="1"/>
</dbReference>
<proteinExistence type="predicted"/>
<accession>A0A1M6UWW1</accession>
<feature type="compositionally biased region" description="Low complexity" evidence="5">
    <location>
        <begin position="253"/>
        <end position="267"/>
    </location>
</feature>
<evidence type="ECO:0000256" key="2">
    <source>
        <dbReference type="ARBA" id="ARBA00022692"/>
    </source>
</evidence>
<name>A0A1M6UWW1_REIAG</name>
<feature type="transmembrane region" description="Helical" evidence="6">
    <location>
        <begin position="144"/>
        <end position="167"/>
    </location>
</feature>
<dbReference type="RefSeq" id="WP_073124543.1">
    <property type="nucleotide sequence ID" value="NZ_FRAA01000008.1"/>
</dbReference>
<sequence length="307" mass="33968">MDNLMDDFKNAWKRPNNALPQIIIINISVFIVLAVLNFFGKIAGIDSVSNFIIDQFTIPSAFATFLTRPWTLLTYAFAHDLTGILHILFNMLVLYWFGRLIVEYIGNQKLINLYVLGALAGGLIYLMVYNLIPYYIERSNFNGMVGASAAVYAITVAAATLLPNYTFHLMFIGPVKIKYIAGFYIVISFLGAVGSNAGGNIAHLGGALIGFLYIKQLQSGTDWGIWIGSIMRFFKSLFVRQPKIKVTHKKTKSQSSSRSSSSATSSTGHNIADQAEIDAILDKISQSGYESLSKEEKQKLFNASKKS</sequence>
<evidence type="ECO:0000259" key="7">
    <source>
        <dbReference type="Pfam" id="PF01694"/>
    </source>
</evidence>
<feature type="region of interest" description="Disordered" evidence="5">
    <location>
        <begin position="249"/>
        <end position="271"/>
    </location>
</feature>
<evidence type="ECO:0000259" key="8">
    <source>
        <dbReference type="Pfam" id="PF20216"/>
    </source>
</evidence>
<evidence type="ECO:0000256" key="3">
    <source>
        <dbReference type="ARBA" id="ARBA00022989"/>
    </source>
</evidence>
<gene>
    <name evidence="9" type="ORF">SAMN04488028_10822</name>
</gene>
<dbReference type="Proteomes" id="UP000184474">
    <property type="component" value="Unassembled WGS sequence"/>
</dbReference>
<dbReference type="GO" id="GO:0016020">
    <property type="term" value="C:membrane"/>
    <property type="evidence" value="ECO:0007669"/>
    <property type="project" value="UniProtKB-SubCell"/>
</dbReference>
<dbReference type="SUPFAM" id="SSF144091">
    <property type="entry name" value="Rhomboid-like"/>
    <property type="match status" value="1"/>
</dbReference>
<evidence type="ECO:0000256" key="5">
    <source>
        <dbReference type="SAM" id="MobiDB-lite"/>
    </source>
</evidence>
<dbReference type="InterPro" id="IPR035952">
    <property type="entry name" value="Rhomboid-like_sf"/>
</dbReference>
<reference evidence="10" key="1">
    <citation type="submission" date="2016-11" db="EMBL/GenBank/DDBJ databases">
        <authorList>
            <person name="Varghese N."/>
            <person name="Submissions S."/>
        </authorList>
    </citation>
    <scope>NUCLEOTIDE SEQUENCE [LARGE SCALE GENOMIC DNA]</scope>
    <source>
        <strain evidence="10">DSM 26134</strain>
    </source>
</reference>
<keyword evidence="2 6" id="KW-0812">Transmembrane</keyword>
<dbReference type="InterPro" id="IPR046483">
    <property type="entry name" value="DUF6576"/>
</dbReference>
<organism evidence="9 10">
    <name type="scientific">Reichenbachiella agariperforans</name>
    <dbReference type="NCBI Taxonomy" id="156994"/>
    <lineage>
        <taxon>Bacteria</taxon>
        <taxon>Pseudomonadati</taxon>
        <taxon>Bacteroidota</taxon>
        <taxon>Cytophagia</taxon>
        <taxon>Cytophagales</taxon>
        <taxon>Reichenbachiellaceae</taxon>
        <taxon>Reichenbachiella</taxon>
    </lineage>
</organism>
<feature type="transmembrane region" description="Helical" evidence="6">
    <location>
        <begin position="20"/>
        <end position="39"/>
    </location>
</feature>
<comment type="subcellular location">
    <subcellularLocation>
        <location evidence="1">Membrane</location>
        <topology evidence="1">Multi-pass membrane protein</topology>
    </subcellularLocation>
</comment>